<organism evidence="1">
    <name type="scientific">uncultured Caudovirales phage</name>
    <dbReference type="NCBI Taxonomy" id="2100421"/>
    <lineage>
        <taxon>Viruses</taxon>
        <taxon>Duplodnaviria</taxon>
        <taxon>Heunggongvirae</taxon>
        <taxon>Uroviricota</taxon>
        <taxon>Caudoviricetes</taxon>
        <taxon>Peduoviridae</taxon>
        <taxon>Maltschvirus</taxon>
        <taxon>Maltschvirus maltsch</taxon>
    </lineage>
</organism>
<dbReference type="EMBL" id="LR796635">
    <property type="protein sequence ID" value="CAB4156604.1"/>
    <property type="molecule type" value="Genomic_DNA"/>
</dbReference>
<sequence>MTTYYTRQQLIDSGQLDAKPYSITSSAYIALHNDNLDNVHIPHSDVYYVRAALEKHSSMFLPLDVVEKAMKDEGWRDKKFVV</sequence>
<dbReference type="EMBL" id="LR797016">
    <property type="protein sequence ID" value="CAB4181876.1"/>
    <property type="molecule type" value="Genomic_DNA"/>
</dbReference>
<evidence type="ECO:0000313" key="1">
    <source>
        <dbReference type="EMBL" id="CAB4156604.1"/>
    </source>
</evidence>
<proteinExistence type="predicted"/>
<reference evidence="1" key="1">
    <citation type="submission" date="2020-04" db="EMBL/GenBank/DDBJ databases">
        <authorList>
            <person name="Chiriac C."/>
            <person name="Salcher M."/>
            <person name="Ghai R."/>
            <person name="Kavagutti S V."/>
        </authorList>
    </citation>
    <scope>NUCLEOTIDE SEQUENCE</scope>
</reference>
<gene>
    <name evidence="2" type="ORF">UFOVP1067_78</name>
    <name evidence="1" type="ORF">UFOVP662_78</name>
</gene>
<accession>A0A6J5NMS2</accession>
<protein>
    <submittedName>
        <fullName evidence="1">Uncharacterized protein</fullName>
    </submittedName>
</protein>
<evidence type="ECO:0000313" key="2">
    <source>
        <dbReference type="EMBL" id="CAB4181876.1"/>
    </source>
</evidence>
<name>A0A6J5NMS2_9CAUD</name>